<protein>
    <submittedName>
        <fullName evidence="1">Phage tail protein</fullName>
    </submittedName>
</protein>
<reference evidence="1 2" key="1">
    <citation type="journal article" date="2018" name="Genome Announc.">
        <title>Ignatzschineria cameli sp. nov., isolated from necrotic foot tissue of dromedaries (Camelus dromedarius) and associated maggots (Wohlfahrtia species) in Dubai.</title>
        <authorList>
            <person name="Tsang C.C."/>
            <person name="Tang J.Y."/>
            <person name="Fong J.Y."/>
            <person name="Kinne J."/>
            <person name="Lee H.H."/>
            <person name="Joseph M."/>
            <person name="Jose S."/>
            <person name="Schuster R.K."/>
            <person name="Tang Y."/>
            <person name="Sivakumar S."/>
            <person name="Chen J.H."/>
            <person name="Teng J.L."/>
            <person name="Lau S.K."/>
            <person name="Wernery U."/>
            <person name="Woo P.C."/>
        </authorList>
    </citation>
    <scope>NUCLEOTIDE SEQUENCE [LARGE SCALE GENOMIC DNA]</scope>
    <source>
        <strain evidence="1 2">KCTC 22643</strain>
    </source>
</reference>
<dbReference type="EMBL" id="QEWR01000002">
    <property type="protein sequence ID" value="PWD84526.1"/>
    <property type="molecule type" value="Genomic_DNA"/>
</dbReference>
<accession>A0A2U2AN03</accession>
<dbReference type="AlphaFoldDB" id="A0A2U2AN03"/>
<name>A0A2U2AN03_9GAMM</name>
<comment type="caution">
    <text evidence="1">The sequence shown here is derived from an EMBL/GenBank/DDBJ whole genome shotgun (WGS) entry which is preliminary data.</text>
</comment>
<dbReference type="Proteomes" id="UP000244948">
    <property type="component" value="Unassembled WGS sequence"/>
</dbReference>
<dbReference type="InterPro" id="IPR018755">
    <property type="entry name" value="Phage_Mu_Gp48"/>
</dbReference>
<sequence>MNKRNHIYSEQAYLERLQSLLPPVSYDRNGEQMVQTLTVEARLFNRINAHGQRVLNAITPHDSNELIADWERLLGIPIDFEENYQFRVNRVLQKLAEVGGLSIPYFINLAKNMGYEITIIEGDDYIFRAGENRVGDRIGRFDQMWVWYVNVQSSYTEQYYFRAGSARAGERLLTIRDPIIEEIFNDLKPAHTLCIFNYS</sequence>
<evidence type="ECO:0000313" key="1">
    <source>
        <dbReference type="EMBL" id="PWD84526.1"/>
    </source>
</evidence>
<organism evidence="1 2">
    <name type="scientific">Ignatzschineria indica</name>
    <dbReference type="NCBI Taxonomy" id="472583"/>
    <lineage>
        <taxon>Bacteria</taxon>
        <taxon>Pseudomonadati</taxon>
        <taxon>Pseudomonadota</taxon>
        <taxon>Gammaproteobacteria</taxon>
        <taxon>Cardiobacteriales</taxon>
        <taxon>Ignatzschineriaceae</taxon>
        <taxon>Ignatzschineria</taxon>
    </lineage>
</organism>
<keyword evidence="2" id="KW-1185">Reference proteome</keyword>
<evidence type="ECO:0000313" key="2">
    <source>
        <dbReference type="Proteomes" id="UP000244948"/>
    </source>
</evidence>
<proteinExistence type="predicted"/>
<dbReference type="RefSeq" id="WP_109235696.1">
    <property type="nucleotide sequence ID" value="NZ_BMXZ01000001.1"/>
</dbReference>
<gene>
    <name evidence="1" type="ORF">DC082_03025</name>
</gene>
<dbReference type="Pfam" id="PF10076">
    <property type="entry name" value="Phage_Mu_Gp48"/>
    <property type="match status" value="1"/>
</dbReference>